<proteinExistence type="predicted"/>
<dbReference type="Proteomes" id="UP000198924">
    <property type="component" value="Unassembled WGS sequence"/>
</dbReference>
<dbReference type="InterPro" id="IPR011006">
    <property type="entry name" value="CheY-like_superfamily"/>
</dbReference>
<evidence type="ECO:0000259" key="5">
    <source>
        <dbReference type="PROSITE" id="PS50110"/>
    </source>
</evidence>
<dbReference type="InterPro" id="IPR000792">
    <property type="entry name" value="Tscrpt_reg_LuxR_C"/>
</dbReference>
<dbReference type="Pfam" id="PF00072">
    <property type="entry name" value="Response_reg"/>
    <property type="match status" value="1"/>
</dbReference>
<dbReference type="SUPFAM" id="SSF52172">
    <property type="entry name" value="CheY-like"/>
    <property type="match status" value="1"/>
</dbReference>
<dbReference type="SUPFAM" id="SSF46894">
    <property type="entry name" value="C-terminal effector domain of the bipartite response regulators"/>
    <property type="match status" value="1"/>
</dbReference>
<evidence type="ECO:0000313" key="7">
    <source>
        <dbReference type="Proteomes" id="UP000198924"/>
    </source>
</evidence>
<dbReference type="CDD" id="cd17535">
    <property type="entry name" value="REC_NarL-like"/>
    <property type="match status" value="1"/>
</dbReference>
<reference evidence="7" key="1">
    <citation type="submission" date="2016-10" db="EMBL/GenBank/DDBJ databases">
        <authorList>
            <person name="Varghese N."/>
            <person name="Submissions S."/>
        </authorList>
    </citation>
    <scope>NUCLEOTIDE SEQUENCE [LARGE SCALE GENOMIC DNA]</scope>
    <source>
        <strain evidence="7">DSM 11578</strain>
    </source>
</reference>
<dbReference type="PANTHER" id="PTHR45566">
    <property type="entry name" value="HTH-TYPE TRANSCRIPTIONAL REGULATOR YHJB-RELATED"/>
    <property type="match status" value="1"/>
</dbReference>
<evidence type="ECO:0000256" key="2">
    <source>
        <dbReference type="ARBA" id="ARBA00023125"/>
    </source>
</evidence>
<dbReference type="InterPro" id="IPR036388">
    <property type="entry name" value="WH-like_DNA-bd_sf"/>
</dbReference>
<dbReference type="STRING" id="45496.SAMN04488079_10993"/>
<dbReference type="InterPro" id="IPR001789">
    <property type="entry name" value="Sig_transdc_resp-reg_receiver"/>
</dbReference>
<dbReference type="PANTHER" id="PTHR45566:SF1">
    <property type="entry name" value="HTH-TYPE TRANSCRIPTIONAL REGULATOR YHJB-RELATED"/>
    <property type="match status" value="1"/>
</dbReference>
<evidence type="ECO:0000256" key="3">
    <source>
        <dbReference type="PROSITE-ProRule" id="PRU00169"/>
    </source>
</evidence>
<dbReference type="GO" id="GO:0000160">
    <property type="term" value="P:phosphorelay signal transduction system"/>
    <property type="evidence" value="ECO:0007669"/>
    <property type="project" value="InterPro"/>
</dbReference>
<feature type="domain" description="Response regulatory" evidence="5">
    <location>
        <begin position="2"/>
        <end position="119"/>
    </location>
</feature>
<sequence length="207" mass="23379">MKLLIADDHELYRDALVMLIMQHFTDYSCTEATSFDELIQRMQSEQDWSAFIVDLHMPGLDFVDGIKQIKQRFPDIPLIVITSSDNPEDTQSAMAAGALGYILKSMKNEEIIQALSLILNHGISIHPTLPKNPTHQEAFDFTPRQQEVLAMMSNGASNKRIALDMGLSESTVKIHVRAILNTLQVSNRTEAVLKAKHYLDTQKKPHH</sequence>
<dbReference type="SMART" id="SM00421">
    <property type="entry name" value="HTH_LUXR"/>
    <property type="match status" value="1"/>
</dbReference>
<gene>
    <name evidence="6" type="ORF">SAMN04488079_10993</name>
</gene>
<dbReference type="InterPro" id="IPR051015">
    <property type="entry name" value="EvgA-like"/>
</dbReference>
<dbReference type="InterPro" id="IPR058245">
    <property type="entry name" value="NreC/VraR/RcsB-like_REC"/>
</dbReference>
<dbReference type="Gene3D" id="3.40.50.2300">
    <property type="match status" value="1"/>
</dbReference>
<dbReference type="PROSITE" id="PS50043">
    <property type="entry name" value="HTH_LUXR_2"/>
    <property type="match status" value="1"/>
</dbReference>
<dbReference type="CDD" id="cd06170">
    <property type="entry name" value="LuxR_C_like"/>
    <property type="match status" value="1"/>
</dbReference>
<accession>A0A1I3Z1H0</accession>
<evidence type="ECO:0000256" key="1">
    <source>
        <dbReference type="ARBA" id="ARBA00022553"/>
    </source>
</evidence>
<feature type="domain" description="HTH luxR-type" evidence="4">
    <location>
        <begin position="134"/>
        <end position="199"/>
    </location>
</feature>
<protein>
    <submittedName>
        <fullName evidence="6">Two component transcriptional regulator, LuxR family</fullName>
    </submittedName>
</protein>
<keyword evidence="7" id="KW-1185">Reference proteome</keyword>
<keyword evidence="2" id="KW-0238">DNA-binding</keyword>
<organism evidence="6 7">
    <name type="scientific">Methylophaga sulfidovorans</name>
    <dbReference type="NCBI Taxonomy" id="45496"/>
    <lineage>
        <taxon>Bacteria</taxon>
        <taxon>Pseudomonadati</taxon>
        <taxon>Pseudomonadota</taxon>
        <taxon>Gammaproteobacteria</taxon>
        <taxon>Thiotrichales</taxon>
        <taxon>Piscirickettsiaceae</taxon>
        <taxon>Methylophaga</taxon>
    </lineage>
</organism>
<dbReference type="EMBL" id="FOSH01000009">
    <property type="protein sequence ID" value="SFK37943.1"/>
    <property type="molecule type" value="Genomic_DNA"/>
</dbReference>
<dbReference type="RefSeq" id="WP_091713803.1">
    <property type="nucleotide sequence ID" value="NZ_FOSH01000009.1"/>
</dbReference>
<dbReference type="PROSITE" id="PS50110">
    <property type="entry name" value="RESPONSE_REGULATORY"/>
    <property type="match status" value="1"/>
</dbReference>
<dbReference type="PRINTS" id="PR00038">
    <property type="entry name" value="HTHLUXR"/>
</dbReference>
<dbReference type="Pfam" id="PF00196">
    <property type="entry name" value="GerE"/>
    <property type="match status" value="1"/>
</dbReference>
<dbReference type="GO" id="GO:0006355">
    <property type="term" value="P:regulation of DNA-templated transcription"/>
    <property type="evidence" value="ECO:0007669"/>
    <property type="project" value="InterPro"/>
</dbReference>
<dbReference type="Gene3D" id="1.10.10.10">
    <property type="entry name" value="Winged helix-like DNA-binding domain superfamily/Winged helix DNA-binding domain"/>
    <property type="match status" value="1"/>
</dbReference>
<name>A0A1I3Z1H0_9GAMM</name>
<dbReference type="InterPro" id="IPR016032">
    <property type="entry name" value="Sig_transdc_resp-reg_C-effctor"/>
</dbReference>
<feature type="modified residue" description="4-aspartylphosphate" evidence="3">
    <location>
        <position position="54"/>
    </location>
</feature>
<evidence type="ECO:0000313" key="6">
    <source>
        <dbReference type="EMBL" id="SFK37943.1"/>
    </source>
</evidence>
<dbReference type="SMART" id="SM00448">
    <property type="entry name" value="REC"/>
    <property type="match status" value="1"/>
</dbReference>
<dbReference type="GO" id="GO:0003677">
    <property type="term" value="F:DNA binding"/>
    <property type="evidence" value="ECO:0007669"/>
    <property type="project" value="UniProtKB-KW"/>
</dbReference>
<keyword evidence="1 3" id="KW-0597">Phosphoprotein</keyword>
<dbReference type="AlphaFoldDB" id="A0A1I3Z1H0"/>
<dbReference type="OrthoDB" id="9796655at2"/>
<evidence type="ECO:0000259" key="4">
    <source>
        <dbReference type="PROSITE" id="PS50043"/>
    </source>
</evidence>